<evidence type="ECO:0000256" key="6">
    <source>
        <dbReference type="SAM" id="MobiDB-lite"/>
    </source>
</evidence>
<feature type="compositionally biased region" description="Pro residues" evidence="6">
    <location>
        <begin position="103"/>
        <end position="115"/>
    </location>
</feature>
<keyword evidence="4" id="KW-0804">Transcription</keyword>
<keyword evidence="3" id="KW-0805">Transcription regulation</keyword>
<dbReference type="PANTHER" id="PTHR47338:SF29">
    <property type="entry name" value="ZN(2)-C6 FUNGAL-TYPE DOMAIN-CONTAINING PROTEIN"/>
    <property type="match status" value="1"/>
</dbReference>
<evidence type="ECO:0000256" key="3">
    <source>
        <dbReference type="ARBA" id="ARBA00023015"/>
    </source>
</evidence>
<dbReference type="AlphaFoldDB" id="A0A9P6DQ11"/>
<dbReference type="GO" id="GO:0003677">
    <property type="term" value="F:DNA binding"/>
    <property type="evidence" value="ECO:0007669"/>
    <property type="project" value="InterPro"/>
</dbReference>
<comment type="subcellular location">
    <subcellularLocation>
        <location evidence="1">Nucleus</location>
    </subcellularLocation>
</comment>
<gene>
    <name evidence="8" type="ORF">BS47DRAFT_55763</name>
</gene>
<feature type="compositionally biased region" description="Low complexity" evidence="6">
    <location>
        <begin position="1"/>
        <end position="24"/>
    </location>
</feature>
<feature type="domain" description="Xylanolytic transcriptional activator regulatory" evidence="7">
    <location>
        <begin position="359"/>
        <end position="465"/>
    </location>
</feature>
<dbReference type="InterPro" id="IPR007219">
    <property type="entry name" value="XnlR_reg_dom"/>
</dbReference>
<sequence length="490" mass="54197">MSNNVNHTNGSNNMNNDVNSDQSNPPSRAVSQAASNSPAYMTPSIKGSRFIPYVPSYASSLNRPSIAAQLRQSTPVAPYFLPLEVMNSLGVVQQPPRPHDQRPPPIPSFSQPPFPTDTEMDGDSPHALQLQHQLAAPSFPTHADPEPISFDPLSLHGSSTHGGPFIIPDFPSNVDLGHLGSQPPNTPLPEYTMSSSYSYPSVNVPDQKQQQHPSPFFADENASSITPYQLPKLVRATTSIDPSWWQNNEPSAEFQVYLMDIFLSHRRQCACEIPVERFLQAVQGPVRDRPHPCFLNAIYMLACWFSYPHDLRSYERIFLQRTRESLVTAIGTGDRLLNYIQGAALLSLYQYGSGNMLEGYNQICAGAQIAIVCGLHQIPSAVFRDAAPAEEMYTTTSSTWVGNFRRTPFLLSPPRDAVELGERIHAFWSIWILDTSGCATHGLPSMFDPERSDTHITTPLPVPLEHYSNGMVSDATSSTLEDFWASEGIL</sequence>
<dbReference type="Proteomes" id="UP000886523">
    <property type="component" value="Unassembled WGS sequence"/>
</dbReference>
<proteinExistence type="predicted"/>
<keyword evidence="2" id="KW-0479">Metal-binding</keyword>
<evidence type="ECO:0000313" key="8">
    <source>
        <dbReference type="EMBL" id="KAF9510621.1"/>
    </source>
</evidence>
<keyword evidence="5" id="KW-0539">Nucleus</keyword>
<dbReference type="Pfam" id="PF04082">
    <property type="entry name" value="Fungal_trans"/>
    <property type="match status" value="1"/>
</dbReference>
<evidence type="ECO:0000313" key="9">
    <source>
        <dbReference type="Proteomes" id="UP000886523"/>
    </source>
</evidence>
<dbReference type="OrthoDB" id="2309723at2759"/>
<evidence type="ECO:0000259" key="7">
    <source>
        <dbReference type="SMART" id="SM00906"/>
    </source>
</evidence>
<protein>
    <recommendedName>
        <fullName evidence="7">Xylanolytic transcriptional activator regulatory domain-containing protein</fullName>
    </recommendedName>
</protein>
<feature type="region of interest" description="Disordered" evidence="6">
    <location>
        <begin position="1"/>
        <end position="42"/>
    </location>
</feature>
<dbReference type="CDD" id="cd12148">
    <property type="entry name" value="fungal_TF_MHR"/>
    <property type="match status" value="1"/>
</dbReference>
<evidence type="ECO:0000256" key="2">
    <source>
        <dbReference type="ARBA" id="ARBA00022723"/>
    </source>
</evidence>
<dbReference type="GO" id="GO:0000981">
    <property type="term" value="F:DNA-binding transcription factor activity, RNA polymerase II-specific"/>
    <property type="evidence" value="ECO:0007669"/>
    <property type="project" value="InterPro"/>
</dbReference>
<feature type="region of interest" description="Disordered" evidence="6">
    <location>
        <begin position="92"/>
        <end position="126"/>
    </location>
</feature>
<dbReference type="GO" id="GO:0005634">
    <property type="term" value="C:nucleus"/>
    <property type="evidence" value="ECO:0007669"/>
    <property type="project" value="UniProtKB-SubCell"/>
</dbReference>
<feature type="compositionally biased region" description="Polar residues" evidence="6">
    <location>
        <begin position="25"/>
        <end position="39"/>
    </location>
</feature>
<evidence type="ECO:0000256" key="4">
    <source>
        <dbReference type="ARBA" id="ARBA00023163"/>
    </source>
</evidence>
<dbReference type="GO" id="GO:0006351">
    <property type="term" value="P:DNA-templated transcription"/>
    <property type="evidence" value="ECO:0007669"/>
    <property type="project" value="InterPro"/>
</dbReference>
<dbReference type="InterPro" id="IPR050815">
    <property type="entry name" value="TF_fung"/>
</dbReference>
<accession>A0A9P6DQ11</accession>
<organism evidence="8 9">
    <name type="scientific">Hydnum rufescens UP504</name>
    <dbReference type="NCBI Taxonomy" id="1448309"/>
    <lineage>
        <taxon>Eukaryota</taxon>
        <taxon>Fungi</taxon>
        <taxon>Dikarya</taxon>
        <taxon>Basidiomycota</taxon>
        <taxon>Agaricomycotina</taxon>
        <taxon>Agaricomycetes</taxon>
        <taxon>Cantharellales</taxon>
        <taxon>Hydnaceae</taxon>
        <taxon>Hydnum</taxon>
    </lineage>
</organism>
<dbReference type="EMBL" id="MU129013">
    <property type="protein sequence ID" value="KAF9510621.1"/>
    <property type="molecule type" value="Genomic_DNA"/>
</dbReference>
<keyword evidence="9" id="KW-1185">Reference proteome</keyword>
<dbReference type="PANTHER" id="PTHR47338">
    <property type="entry name" value="ZN(II)2CYS6 TRANSCRIPTION FACTOR (EUROFUNG)-RELATED"/>
    <property type="match status" value="1"/>
</dbReference>
<evidence type="ECO:0000256" key="5">
    <source>
        <dbReference type="ARBA" id="ARBA00023242"/>
    </source>
</evidence>
<dbReference type="GO" id="GO:0008270">
    <property type="term" value="F:zinc ion binding"/>
    <property type="evidence" value="ECO:0007669"/>
    <property type="project" value="InterPro"/>
</dbReference>
<evidence type="ECO:0000256" key="1">
    <source>
        <dbReference type="ARBA" id="ARBA00004123"/>
    </source>
</evidence>
<name>A0A9P6DQ11_9AGAM</name>
<comment type="caution">
    <text evidence="8">The sequence shown here is derived from an EMBL/GenBank/DDBJ whole genome shotgun (WGS) entry which is preliminary data.</text>
</comment>
<dbReference type="SMART" id="SM00906">
    <property type="entry name" value="Fungal_trans"/>
    <property type="match status" value="1"/>
</dbReference>
<reference evidence="8" key="1">
    <citation type="journal article" date="2020" name="Nat. Commun.">
        <title>Large-scale genome sequencing of mycorrhizal fungi provides insights into the early evolution of symbiotic traits.</title>
        <authorList>
            <person name="Miyauchi S."/>
            <person name="Kiss E."/>
            <person name="Kuo A."/>
            <person name="Drula E."/>
            <person name="Kohler A."/>
            <person name="Sanchez-Garcia M."/>
            <person name="Morin E."/>
            <person name="Andreopoulos B."/>
            <person name="Barry K.W."/>
            <person name="Bonito G."/>
            <person name="Buee M."/>
            <person name="Carver A."/>
            <person name="Chen C."/>
            <person name="Cichocki N."/>
            <person name="Clum A."/>
            <person name="Culley D."/>
            <person name="Crous P.W."/>
            <person name="Fauchery L."/>
            <person name="Girlanda M."/>
            <person name="Hayes R.D."/>
            <person name="Keri Z."/>
            <person name="LaButti K."/>
            <person name="Lipzen A."/>
            <person name="Lombard V."/>
            <person name="Magnuson J."/>
            <person name="Maillard F."/>
            <person name="Murat C."/>
            <person name="Nolan M."/>
            <person name="Ohm R.A."/>
            <person name="Pangilinan J."/>
            <person name="Pereira M.F."/>
            <person name="Perotto S."/>
            <person name="Peter M."/>
            <person name="Pfister S."/>
            <person name="Riley R."/>
            <person name="Sitrit Y."/>
            <person name="Stielow J.B."/>
            <person name="Szollosi G."/>
            <person name="Zifcakova L."/>
            <person name="Stursova M."/>
            <person name="Spatafora J.W."/>
            <person name="Tedersoo L."/>
            <person name="Vaario L.M."/>
            <person name="Yamada A."/>
            <person name="Yan M."/>
            <person name="Wang P."/>
            <person name="Xu J."/>
            <person name="Bruns T."/>
            <person name="Baldrian P."/>
            <person name="Vilgalys R."/>
            <person name="Dunand C."/>
            <person name="Henrissat B."/>
            <person name="Grigoriev I.V."/>
            <person name="Hibbett D."/>
            <person name="Nagy L.G."/>
            <person name="Martin F.M."/>
        </authorList>
    </citation>
    <scope>NUCLEOTIDE SEQUENCE</scope>
    <source>
        <strain evidence="8">UP504</strain>
    </source>
</reference>